<dbReference type="AlphaFoldDB" id="A0A964UTH0"/>
<protein>
    <recommendedName>
        <fullName evidence="8">MASE1 domain-containing protein</fullName>
    </recommendedName>
</protein>
<comment type="caution">
    <text evidence="9">The sequence shown here is derived from an EMBL/GenBank/DDBJ whole genome shotgun (WGS) entry which is preliminary data.</text>
</comment>
<evidence type="ECO:0000259" key="8">
    <source>
        <dbReference type="Pfam" id="PF05231"/>
    </source>
</evidence>
<feature type="transmembrane region" description="Helical" evidence="7">
    <location>
        <begin position="116"/>
        <end position="138"/>
    </location>
</feature>
<comment type="subcellular location">
    <subcellularLocation>
        <location evidence="1">Cell membrane</location>
        <topology evidence="1">Multi-pass membrane protein</topology>
    </subcellularLocation>
</comment>
<evidence type="ECO:0000313" key="10">
    <source>
        <dbReference type="Proteomes" id="UP000598297"/>
    </source>
</evidence>
<proteinExistence type="predicted"/>
<feature type="transmembrane region" description="Helical" evidence="7">
    <location>
        <begin position="233"/>
        <end position="256"/>
    </location>
</feature>
<dbReference type="Pfam" id="PF05231">
    <property type="entry name" value="MASE1"/>
    <property type="match status" value="1"/>
</dbReference>
<keyword evidence="2" id="KW-1003">Cell membrane</keyword>
<feature type="region of interest" description="Disordered" evidence="6">
    <location>
        <begin position="317"/>
        <end position="339"/>
    </location>
</feature>
<feature type="transmembrane region" description="Helical" evidence="7">
    <location>
        <begin position="194"/>
        <end position="227"/>
    </location>
</feature>
<evidence type="ECO:0000256" key="2">
    <source>
        <dbReference type="ARBA" id="ARBA00022475"/>
    </source>
</evidence>
<dbReference type="EMBL" id="JAAAHS010000277">
    <property type="protein sequence ID" value="NBE55046.1"/>
    <property type="molecule type" value="Genomic_DNA"/>
</dbReference>
<reference evidence="9" key="1">
    <citation type="submission" date="2020-01" db="EMBL/GenBank/DDBJ databases">
        <title>Whole-genome analyses of novel actinobacteria.</title>
        <authorList>
            <person name="Sahin N."/>
        </authorList>
    </citation>
    <scope>NUCLEOTIDE SEQUENCE</scope>
    <source>
        <strain evidence="9">YC537</strain>
    </source>
</reference>
<keyword evidence="10" id="KW-1185">Reference proteome</keyword>
<feature type="transmembrane region" description="Helical" evidence="7">
    <location>
        <begin position="158"/>
        <end position="182"/>
    </location>
</feature>
<feature type="transmembrane region" description="Helical" evidence="7">
    <location>
        <begin position="54"/>
        <end position="76"/>
    </location>
</feature>
<dbReference type="InterPro" id="IPR007895">
    <property type="entry name" value="MASE1"/>
</dbReference>
<dbReference type="GO" id="GO:0005886">
    <property type="term" value="C:plasma membrane"/>
    <property type="evidence" value="ECO:0007669"/>
    <property type="project" value="UniProtKB-SubCell"/>
</dbReference>
<evidence type="ECO:0000256" key="4">
    <source>
        <dbReference type="ARBA" id="ARBA00022989"/>
    </source>
</evidence>
<accession>A0A964UTH0</accession>
<keyword evidence="3 7" id="KW-0812">Transmembrane</keyword>
<evidence type="ECO:0000256" key="3">
    <source>
        <dbReference type="ARBA" id="ARBA00022692"/>
    </source>
</evidence>
<sequence>MVDGRQLRRPVKTALETLAVAALYFAAGRLGLLGALGVQGVVVTPIWPPTGVAVAALLIYGVRVWPGIAAGAALVIASLTTLQATALINIAGNTLAPLSAYLLLRRAGFRLDITRLRDSLALVFLGAFGAMLISSTLGVGGQLLTGDLGTENFWSVWLAWWVGDAMGVLLVTPLLLVLWGATGPVSIGRWKERGCLYLVAAALVPLSAISPMSLLFLIFPLLIWAALRLQLLDTMLCALFASVLATFAANTASGAFMHMSNVEVMAKLQAFNGAAALTALLLSSLVTEQRATRRSVQQACDELAEVLDHLSAGEALPGGAGQQGLDGLGGLGGDDDTRR</sequence>
<feature type="transmembrane region" description="Helical" evidence="7">
    <location>
        <begin position="20"/>
        <end position="42"/>
    </location>
</feature>
<dbReference type="RefSeq" id="WP_161702441.1">
    <property type="nucleotide sequence ID" value="NZ_JAAAHS010000277.1"/>
</dbReference>
<gene>
    <name evidence="9" type="ORF">GUY60_27195</name>
</gene>
<feature type="domain" description="MASE1" evidence="8">
    <location>
        <begin position="18"/>
        <end position="290"/>
    </location>
</feature>
<evidence type="ECO:0000256" key="1">
    <source>
        <dbReference type="ARBA" id="ARBA00004651"/>
    </source>
</evidence>
<keyword evidence="4 7" id="KW-1133">Transmembrane helix</keyword>
<keyword evidence="5 7" id="KW-0472">Membrane</keyword>
<evidence type="ECO:0000313" key="9">
    <source>
        <dbReference type="EMBL" id="NBE55046.1"/>
    </source>
</evidence>
<feature type="compositionally biased region" description="Gly residues" evidence="6">
    <location>
        <begin position="317"/>
        <end position="332"/>
    </location>
</feature>
<dbReference type="Proteomes" id="UP000598297">
    <property type="component" value="Unassembled WGS sequence"/>
</dbReference>
<evidence type="ECO:0000256" key="5">
    <source>
        <dbReference type="ARBA" id="ARBA00023136"/>
    </source>
</evidence>
<dbReference type="OrthoDB" id="4137374at2"/>
<evidence type="ECO:0000256" key="7">
    <source>
        <dbReference type="SAM" id="Phobius"/>
    </source>
</evidence>
<evidence type="ECO:0000256" key="6">
    <source>
        <dbReference type="SAM" id="MobiDB-lite"/>
    </source>
</evidence>
<name>A0A964UTH0_9ACTN</name>
<organism evidence="9 10">
    <name type="scientific">Streptomyces boluensis</name>
    <dbReference type="NCBI Taxonomy" id="1775135"/>
    <lineage>
        <taxon>Bacteria</taxon>
        <taxon>Bacillati</taxon>
        <taxon>Actinomycetota</taxon>
        <taxon>Actinomycetes</taxon>
        <taxon>Kitasatosporales</taxon>
        <taxon>Streptomycetaceae</taxon>
        <taxon>Streptomyces</taxon>
    </lineage>
</organism>